<reference evidence="1" key="1">
    <citation type="submission" date="2023-04" db="EMBL/GenBank/DDBJ databases">
        <title>Ambrosiozyma monospora NBRC 10751.</title>
        <authorList>
            <person name="Ichikawa N."/>
            <person name="Sato H."/>
            <person name="Tonouchi N."/>
        </authorList>
    </citation>
    <scope>NUCLEOTIDE SEQUENCE</scope>
    <source>
        <strain evidence="1">NBRC 10751</strain>
    </source>
</reference>
<gene>
    <name evidence="1" type="ORF">Amon02_001260300</name>
</gene>
<sequence>MAASGGYTNDDNSSFTETVQGSAYHTGDEGGYNEKDNPFRDPSDEEKIEPLDAKDVEERLYQNMMSLRKRSGKTQEINQWIDAQQAKSESNKSDSDEKKR</sequence>
<evidence type="ECO:0000313" key="1">
    <source>
        <dbReference type="EMBL" id="GMF06208.1"/>
    </source>
</evidence>
<comment type="caution">
    <text evidence="1">The sequence shown here is derived from an EMBL/GenBank/DDBJ whole genome shotgun (WGS) entry which is preliminary data.</text>
</comment>
<accession>A0ACB5U9X5</accession>
<organism evidence="1 2">
    <name type="scientific">Ambrosiozyma monospora</name>
    <name type="common">Yeast</name>
    <name type="synonym">Endomycopsis monosporus</name>
    <dbReference type="NCBI Taxonomy" id="43982"/>
    <lineage>
        <taxon>Eukaryota</taxon>
        <taxon>Fungi</taxon>
        <taxon>Dikarya</taxon>
        <taxon>Ascomycota</taxon>
        <taxon>Saccharomycotina</taxon>
        <taxon>Pichiomycetes</taxon>
        <taxon>Pichiales</taxon>
        <taxon>Pichiaceae</taxon>
        <taxon>Ambrosiozyma</taxon>
    </lineage>
</organism>
<name>A0ACB5U9X5_AMBMO</name>
<keyword evidence="2" id="KW-1185">Reference proteome</keyword>
<dbReference type="Proteomes" id="UP001165064">
    <property type="component" value="Unassembled WGS sequence"/>
</dbReference>
<proteinExistence type="predicted"/>
<dbReference type="EMBL" id="BSXS01014949">
    <property type="protein sequence ID" value="GMF06208.1"/>
    <property type="molecule type" value="Genomic_DNA"/>
</dbReference>
<evidence type="ECO:0000313" key="2">
    <source>
        <dbReference type="Proteomes" id="UP001165064"/>
    </source>
</evidence>
<protein>
    <submittedName>
        <fullName evidence="1">Unnamed protein product</fullName>
    </submittedName>
</protein>